<protein>
    <submittedName>
        <fullName evidence="1">Uncharacterized protein</fullName>
    </submittedName>
</protein>
<dbReference type="AlphaFoldDB" id="A0A4R2D3Z3"/>
<proteinExistence type="predicted"/>
<name>A0A4R2D3Z3_SHIGR</name>
<gene>
    <name evidence="1" type="ORF">EV665_105146</name>
</gene>
<accession>A0A4R2D3Z3</accession>
<organism evidence="1 2">
    <name type="scientific">Shinella granuli</name>
    <dbReference type="NCBI Taxonomy" id="323621"/>
    <lineage>
        <taxon>Bacteria</taxon>
        <taxon>Pseudomonadati</taxon>
        <taxon>Pseudomonadota</taxon>
        <taxon>Alphaproteobacteria</taxon>
        <taxon>Hyphomicrobiales</taxon>
        <taxon>Rhizobiaceae</taxon>
        <taxon>Shinella</taxon>
    </lineage>
</organism>
<evidence type="ECO:0000313" key="1">
    <source>
        <dbReference type="EMBL" id="TCN46059.1"/>
    </source>
</evidence>
<dbReference type="EMBL" id="SLVX01000005">
    <property type="protein sequence ID" value="TCN46059.1"/>
    <property type="molecule type" value="Genomic_DNA"/>
</dbReference>
<reference evidence="1 2" key="1">
    <citation type="submission" date="2019-03" db="EMBL/GenBank/DDBJ databases">
        <title>Genomic Encyclopedia of Type Strains, Phase IV (KMG-IV): sequencing the most valuable type-strain genomes for metagenomic binning, comparative biology and taxonomic classification.</title>
        <authorList>
            <person name="Goeker M."/>
        </authorList>
    </citation>
    <scope>NUCLEOTIDE SEQUENCE [LARGE SCALE GENOMIC DNA]</scope>
    <source>
        <strain evidence="1 2">DSM 18401</strain>
    </source>
</reference>
<evidence type="ECO:0000313" key="2">
    <source>
        <dbReference type="Proteomes" id="UP000295351"/>
    </source>
</evidence>
<sequence length="84" mass="9009">MRWRRGTLTAAPGEWTAARAEKIAAWLKANSVSVVLLDAAPGPELSVDMKAVRPVLLATVGADKPDILQVTADNLEALTRAFRV</sequence>
<dbReference type="Proteomes" id="UP000295351">
    <property type="component" value="Unassembled WGS sequence"/>
</dbReference>
<keyword evidence="2" id="KW-1185">Reference proteome</keyword>
<comment type="caution">
    <text evidence="1">The sequence shown here is derived from an EMBL/GenBank/DDBJ whole genome shotgun (WGS) entry which is preliminary data.</text>
</comment>